<dbReference type="EMBL" id="CP045201">
    <property type="protein sequence ID" value="QOL81522.1"/>
    <property type="molecule type" value="Genomic_DNA"/>
</dbReference>
<dbReference type="AlphaFoldDB" id="A0A7L9WNP9"/>
<dbReference type="KEGG" id="pshq:F3W81_12210"/>
<dbReference type="Pfam" id="PF00550">
    <property type="entry name" value="PP-binding"/>
    <property type="match status" value="1"/>
</dbReference>
<gene>
    <name evidence="2" type="ORF">F3W81_12210</name>
</gene>
<proteinExistence type="predicted"/>
<accession>A0A7L9WNP9</accession>
<protein>
    <submittedName>
        <fullName evidence="2">Phosphopantetheine-binding protein</fullName>
    </submittedName>
</protein>
<dbReference type="SUPFAM" id="SSF47336">
    <property type="entry name" value="ACP-like"/>
    <property type="match status" value="1"/>
</dbReference>
<reference evidence="2 3" key="1">
    <citation type="submission" date="2019-10" db="EMBL/GenBank/DDBJ databases">
        <title>Pseudopuniceibacterium sp. HQ09 islated from Antarctica.</title>
        <authorList>
            <person name="Liao L."/>
            <person name="Su S."/>
            <person name="Chen B."/>
            <person name="Yu Y."/>
        </authorList>
    </citation>
    <scope>NUCLEOTIDE SEQUENCE [LARGE SCALE GENOMIC DNA]</scope>
    <source>
        <strain evidence="2 3">HQ09</strain>
    </source>
</reference>
<sequence length="82" mass="9254">MTQDTEVLTKDQMRADIAAQIGVAPEEVEAEESLVDQGLDSMQVMTLLMHWGETIKGLDFARFMEAETLDDWWQIAHEAQSA</sequence>
<feature type="domain" description="Carrier" evidence="1">
    <location>
        <begin position="13"/>
        <end position="71"/>
    </location>
</feature>
<dbReference type="InterPro" id="IPR009081">
    <property type="entry name" value="PP-bd_ACP"/>
</dbReference>
<name>A0A7L9WNP9_9RHOB</name>
<organism evidence="2 3">
    <name type="scientific">Pseudooceanicola spongiae</name>
    <dbReference type="NCBI Taxonomy" id="2613965"/>
    <lineage>
        <taxon>Bacteria</taxon>
        <taxon>Pseudomonadati</taxon>
        <taxon>Pseudomonadota</taxon>
        <taxon>Alphaproteobacteria</taxon>
        <taxon>Rhodobacterales</taxon>
        <taxon>Paracoccaceae</taxon>
        <taxon>Pseudooceanicola</taxon>
    </lineage>
</organism>
<keyword evidence="3" id="KW-1185">Reference proteome</keyword>
<dbReference type="RefSeq" id="WP_193079439.1">
    <property type="nucleotide sequence ID" value="NZ_CP045201.1"/>
</dbReference>
<dbReference type="InterPro" id="IPR036736">
    <property type="entry name" value="ACP-like_sf"/>
</dbReference>
<evidence type="ECO:0000313" key="3">
    <source>
        <dbReference type="Proteomes" id="UP000594118"/>
    </source>
</evidence>
<dbReference type="Gene3D" id="1.10.1200.10">
    <property type="entry name" value="ACP-like"/>
    <property type="match status" value="1"/>
</dbReference>
<dbReference type="Proteomes" id="UP000594118">
    <property type="component" value="Chromosome"/>
</dbReference>
<evidence type="ECO:0000313" key="2">
    <source>
        <dbReference type="EMBL" id="QOL81522.1"/>
    </source>
</evidence>
<evidence type="ECO:0000259" key="1">
    <source>
        <dbReference type="Pfam" id="PF00550"/>
    </source>
</evidence>